<comment type="caution">
    <text evidence="2">The sequence shown here is derived from an EMBL/GenBank/DDBJ whole genome shotgun (WGS) entry which is preliminary data.</text>
</comment>
<dbReference type="Proteomes" id="UP001152888">
    <property type="component" value="Unassembled WGS sequence"/>
</dbReference>
<dbReference type="EMBL" id="CAKOFQ010006760">
    <property type="protein sequence ID" value="CAH1969138.1"/>
    <property type="molecule type" value="Genomic_DNA"/>
</dbReference>
<accession>A0A9P0K767</accession>
<dbReference type="PANTHER" id="PTHR23345">
    <property type="entry name" value="VITELLOGENIN-RELATED"/>
    <property type="match status" value="1"/>
</dbReference>
<evidence type="ECO:0000259" key="1">
    <source>
        <dbReference type="Pfam" id="PF09172"/>
    </source>
</evidence>
<dbReference type="InterPro" id="IPR015255">
    <property type="entry name" value="Vitellinogen_open_b-sht"/>
</dbReference>
<dbReference type="Gene3D" id="2.20.80.10">
    <property type="entry name" value="Lipovitellin-phosvitin complex, chain A, domain 4"/>
    <property type="match status" value="1"/>
</dbReference>
<dbReference type="PANTHER" id="PTHR23345:SF15">
    <property type="entry name" value="VITELLOGENIN 1-RELATED"/>
    <property type="match status" value="1"/>
</dbReference>
<dbReference type="SUPFAM" id="SSF56968">
    <property type="entry name" value="Lipovitellin-phosvitin complex, beta-sheet shell regions"/>
    <property type="match status" value="1"/>
</dbReference>
<dbReference type="InterPro" id="IPR050733">
    <property type="entry name" value="Vitellogenin/Apolipophorin"/>
</dbReference>
<dbReference type="AlphaFoldDB" id="A0A9P0K767"/>
<gene>
    <name evidence="2" type="ORF">ACAOBT_LOCUS8247</name>
</gene>
<sequence>MFLDSKYVVPSSAGLPLSLSATGAASINIKLYGSLASAGFSKDKELQVDLSAEIEPTVSVDVTGEMSVDAFYAGTGIKLKANMFTDSAVKADIKVRGNRLASLKFSLPRETNEIFSAR</sequence>
<reference evidence="2" key="1">
    <citation type="submission" date="2022-03" db="EMBL/GenBank/DDBJ databases">
        <authorList>
            <person name="Sayadi A."/>
        </authorList>
    </citation>
    <scope>NUCLEOTIDE SEQUENCE</scope>
</reference>
<keyword evidence="3" id="KW-1185">Reference proteome</keyword>
<protein>
    <recommendedName>
        <fullName evidence="1">Vitellinogen open beta-sheet domain-containing protein</fullName>
    </recommendedName>
</protein>
<name>A0A9P0K767_ACAOB</name>
<evidence type="ECO:0000313" key="2">
    <source>
        <dbReference type="EMBL" id="CAH1969138.1"/>
    </source>
</evidence>
<proteinExistence type="predicted"/>
<dbReference type="Pfam" id="PF09172">
    <property type="entry name" value="Vit_open_b-sht"/>
    <property type="match status" value="1"/>
</dbReference>
<organism evidence="2 3">
    <name type="scientific">Acanthoscelides obtectus</name>
    <name type="common">Bean weevil</name>
    <name type="synonym">Bruchus obtectus</name>
    <dbReference type="NCBI Taxonomy" id="200917"/>
    <lineage>
        <taxon>Eukaryota</taxon>
        <taxon>Metazoa</taxon>
        <taxon>Ecdysozoa</taxon>
        <taxon>Arthropoda</taxon>
        <taxon>Hexapoda</taxon>
        <taxon>Insecta</taxon>
        <taxon>Pterygota</taxon>
        <taxon>Neoptera</taxon>
        <taxon>Endopterygota</taxon>
        <taxon>Coleoptera</taxon>
        <taxon>Polyphaga</taxon>
        <taxon>Cucujiformia</taxon>
        <taxon>Chrysomeloidea</taxon>
        <taxon>Chrysomelidae</taxon>
        <taxon>Bruchinae</taxon>
        <taxon>Bruchini</taxon>
        <taxon>Acanthoscelides</taxon>
    </lineage>
</organism>
<dbReference type="OrthoDB" id="6484170at2759"/>
<feature type="domain" description="Vitellinogen open beta-sheet" evidence="1">
    <location>
        <begin position="1"/>
        <end position="116"/>
    </location>
</feature>
<evidence type="ECO:0000313" key="3">
    <source>
        <dbReference type="Proteomes" id="UP001152888"/>
    </source>
</evidence>
<dbReference type="InterPro" id="IPR015819">
    <property type="entry name" value="Lipid_transp_b-sht_shell"/>
</dbReference>
<dbReference type="GO" id="GO:0005319">
    <property type="term" value="F:lipid transporter activity"/>
    <property type="evidence" value="ECO:0007669"/>
    <property type="project" value="InterPro"/>
</dbReference>